<dbReference type="Gene3D" id="3.10.300.10">
    <property type="entry name" value="Methylpurine-DNA glycosylase (MPG)"/>
    <property type="match status" value="1"/>
</dbReference>
<reference evidence="6 7" key="1">
    <citation type="submission" date="2017-09" db="EMBL/GenBank/DDBJ databases">
        <title>Depth-based differentiation of microbial function through sediment-hosted aquifers and enrichment of novel symbionts in the deep terrestrial subsurface.</title>
        <authorList>
            <person name="Probst A.J."/>
            <person name="Ladd B."/>
            <person name="Jarett J.K."/>
            <person name="Geller-Mcgrath D.E."/>
            <person name="Sieber C.M."/>
            <person name="Emerson J.B."/>
            <person name="Anantharaman K."/>
            <person name="Thomas B.C."/>
            <person name="Malmstrom R."/>
            <person name="Stieglmeier M."/>
            <person name="Klingl A."/>
            <person name="Woyke T."/>
            <person name="Ryan C.M."/>
            <person name="Banfield J.F."/>
        </authorList>
    </citation>
    <scope>NUCLEOTIDE SEQUENCE [LARGE SCALE GENOMIC DNA]</scope>
    <source>
        <strain evidence="6">CG11_big_fil_rev_8_21_14_0_20_45_26</strain>
    </source>
</reference>
<dbReference type="InterPro" id="IPR011034">
    <property type="entry name" value="Formyl_transferase-like_C_sf"/>
</dbReference>
<organism evidence="6 7">
    <name type="scientific">Candidatus Abzuiibacterium crystallinum</name>
    <dbReference type="NCBI Taxonomy" id="1974748"/>
    <lineage>
        <taxon>Bacteria</taxon>
        <taxon>Pseudomonadati</taxon>
        <taxon>Candidatus Omnitrophota</taxon>
        <taxon>Candidatus Abzuiibacterium</taxon>
    </lineage>
</organism>
<dbReference type="NCBIfam" id="TIGR00567">
    <property type="entry name" value="3mg"/>
    <property type="match status" value="1"/>
</dbReference>
<dbReference type="NCBIfam" id="NF002003">
    <property type="entry name" value="PRK00802.1-3"/>
    <property type="match status" value="1"/>
</dbReference>
<evidence type="ECO:0000256" key="2">
    <source>
        <dbReference type="ARBA" id="ARBA00022763"/>
    </source>
</evidence>
<keyword evidence="4 5" id="KW-0234">DNA repair</keyword>
<name>A0A2H0LNM9_9BACT</name>
<comment type="caution">
    <text evidence="6">The sequence shown here is derived from an EMBL/GenBank/DDBJ whole genome shotgun (WGS) entry which is preliminary data.</text>
</comment>
<sequence>MLDRSFYERDTRVVAIELIGKILVFSNARLTIKGRIVETEAYFGSQDPASHAYHGRTPRNQVMFGPPGFSYVYFTYGFHHCFNVVTEKEGTAGAVLIRALEPLEGIDVMKERRQTQDIENLTSGPGKLTQAFGLTRDYSGLDLTGQQLFLEGEVCEQTSTIQATPRIGIKKATKALYRFILKDSPYVSI</sequence>
<dbReference type="GO" id="GO:0006284">
    <property type="term" value="P:base-excision repair"/>
    <property type="evidence" value="ECO:0007669"/>
    <property type="project" value="InterPro"/>
</dbReference>
<gene>
    <name evidence="6" type="ORF">COV74_06300</name>
</gene>
<evidence type="ECO:0000256" key="1">
    <source>
        <dbReference type="ARBA" id="ARBA00009232"/>
    </source>
</evidence>
<dbReference type="SUPFAM" id="SSF50486">
    <property type="entry name" value="FMT C-terminal domain-like"/>
    <property type="match status" value="1"/>
</dbReference>
<evidence type="ECO:0000256" key="5">
    <source>
        <dbReference type="HAMAP-Rule" id="MF_00527"/>
    </source>
</evidence>
<keyword evidence="3 5" id="KW-0378">Hydrolase</keyword>
<comment type="similarity">
    <text evidence="1 5">Belongs to the DNA glycosylase MPG family.</text>
</comment>
<accession>A0A2H0LNM9</accession>
<dbReference type="GO" id="GO:0003677">
    <property type="term" value="F:DNA binding"/>
    <property type="evidence" value="ECO:0007669"/>
    <property type="project" value="InterPro"/>
</dbReference>
<keyword evidence="2 5" id="KW-0227">DNA damage</keyword>
<dbReference type="EMBL" id="PCVY01000053">
    <property type="protein sequence ID" value="PIQ86040.1"/>
    <property type="molecule type" value="Genomic_DNA"/>
</dbReference>
<dbReference type="Proteomes" id="UP000230859">
    <property type="component" value="Unassembled WGS sequence"/>
</dbReference>
<dbReference type="CDD" id="cd00540">
    <property type="entry name" value="AAG"/>
    <property type="match status" value="1"/>
</dbReference>
<dbReference type="AlphaFoldDB" id="A0A2H0LNM9"/>
<dbReference type="EC" id="3.2.2.-" evidence="5"/>
<proteinExistence type="inferred from homology"/>
<dbReference type="HAMAP" id="MF_00527">
    <property type="entry name" value="3MGH"/>
    <property type="match status" value="1"/>
</dbReference>
<evidence type="ECO:0000256" key="3">
    <source>
        <dbReference type="ARBA" id="ARBA00022801"/>
    </source>
</evidence>
<evidence type="ECO:0000256" key="4">
    <source>
        <dbReference type="ARBA" id="ARBA00023204"/>
    </source>
</evidence>
<dbReference type="GO" id="GO:0003905">
    <property type="term" value="F:alkylbase DNA N-glycosylase activity"/>
    <property type="evidence" value="ECO:0007669"/>
    <property type="project" value="InterPro"/>
</dbReference>
<evidence type="ECO:0000313" key="7">
    <source>
        <dbReference type="Proteomes" id="UP000230859"/>
    </source>
</evidence>
<dbReference type="InterPro" id="IPR036995">
    <property type="entry name" value="MPG_sf"/>
</dbReference>
<dbReference type="FunFam" id="3.10.300.10:FF:000001">
    <property type="entry name" value="Putative 3-methyladenine DNA glycosylase"/>
    <property type="match status" value="1"/>
</dbReference>
<dbReference type="PANTHER" id="PTHR10429:SF0">
    <property type="entry name" value="DNA-3-METHYLADENINE GLYCOSYLASE"/>
    <property type="match status" value="1"/>
</dbReference>
<protein>
    <recommendedName>
        <fullName evidence="5">Putative 3-methyladenine DNA glycosylase</fullName>
        <ecNumber evidence="5">3.2.2.-</ecNumber>
    </recommendedName>
</protein>
<dbReference type="PANTHER" id="PTHR10429">
    <property type="entry name" value="DNA-3-METHYLADENINE GLYCOSYLASE"/>
    <property type="match status" value="1"/>
</dbReference>
<dbReference type="Pfam" id="PF02245">
    <property type="entry name" value="Pur_DNA_glyco"/>
    <property type="match status" value="1"/>
</dbReference>
<dbReference type="InterPro" id="IPR003180">
    <property type="entry name" value="MPG"/>
</dbReference>
<evidence type="ECO:0000313" key="6">
    <source>
        <dbReference type="EMBL" id="PIQ86040.1"/>
    </source>
</evidence>